<organism evidence="1">
    <name type="scientific">uncultured Chloroflexia bacterium</name>
    <dbReference type="NCBI Taxonomy" id="1672391"/>
    <lineage>
        <taxon>Bacteria</taxon>
        <taxon>Bacillati</taxon>
        <taxon>Chloroflexota</taxon>
        <taxon>Chloroflexia</taxon>
        <taxon>environmental samples</taxon>
    </lineage>
</organism>
<gene>
    <name evidence="1" type="ORF">AVDCRST_MAG93-3641</name>
</gene>
<name>A0A6J4JTW4_9CHLR</name>
<reference evidence="1" key="1">
    <citation type="submission" date="2020-02" db="EMBL/GenBank/DDBJ databases">
        <authorList>
            <person name="Meier V. D."/>
        </authorList>
    </citation>
    <scope>NUCLEOTIDE SEQUENCE</scope>
    <source>
        <strain evidence="1">AVDCRST_MAG93</strain>
    </source>
</reference>
<evidence type="ECO:0000313" key="1">
    <source>
        <dbReference type="EMBL" id="CAA9287380.1"/>
    </source>
</evidence>
<sequence length="31" mass="3612">MVQAVVGEPYPDCHRTPFKISEIFWKVDGDF</sequence>
<dbReference type="EMBL" id="CADCTR010001238">
    <property type="protein sequence ID" value="CAA9287380.1"/>
    <property type="molecule type" value="Genomic_DNA"/>
</dbReference>
<accession>A0A6J4JTW4</accession>
<protein>
    <submittedName>
        <fullName evidence="1">Uncharacterized protein</fullName>
    </submittedName>
</protein>
<proteinExistence type="predicted"/>
<dbReference type="AlphaFoldDB" id="A0A6J4JTW4"/>